<dbReference type="PANTHER" id="PTHR23240">
    <property type="entry name" value="DNA CROSS-LINK REPAIR PROTEIN PSO2/SNM1-RELATED"/>
    <property type="match status" value="1"/>
</dbReference>
<dbReference type="GO" id="GO:0006303">
    <property type="term" value="P:double-strand break repair via nonhomologous end joining"/>
    <property type="evidence" value="ECO:0007669"/>
    <property type="project" value="TreeGrafter"/>
</dbReference>
<dbReference type="RefSeq" id="WP_155861157.1">
    <property type="nucleotide sequence ID" value="NZ_CP045482.1"/>
</dbReference>
<evidence type="ECO:0000313" key="2">
    <source>
        <dbReference type="EMBL" id="QGR22409.1"/>
    </source>
</evidence>
<reference evidence="1 4" key="1">
    <citation type="submission" date="2019-10" db="EMBL/GenBank/DDBJ databases">
        <title>Comparative genomics of sulfur disproportionating microorganisms.</title>
        <authorList>
            <person name="Ward L.M."/>
            <person name="Bertran E."/>
            <person name="Johnston D."/>
        </authorList>
    </citation>
    <scope>NUCLEOTIDE SEQUENCE [LARGE SCALE GENOMIC DNA]</scope>
    <source>
        <strain evidence="1 4">DSM 3772</strain>
    </source>
</reference>
<dbReference type="SUPFAM" id="SSF56281">
    <property type="entry name" value="Metallo-hydrolase/oxidoreductase"/>
    <property type="match status" value="1"/>
</dbReference>
<keyword evidence="2" id="KW-0378">Hydrolase</keyword>
<reference evidence="2 3" key="2">
    <citation type="submission" date="2019-10" db="EMBL/GenBank/DDBJ databases">
        <title>Genome Sequences from Six Type Strain Members of the Archaeal Family Sulfolobaceae: Acidianus ambivalens, Acidianus infernus, Metallosphaera prunae, Stygiolobus azoricus, Sulfolobus metallicus, and Sulfurisphaera ohwakuensis.</title>
        <authorList>
            <person name="Counts J.A."/>
            <person name="Kelly R.M."/>
        </authorList>
    </citation>
    <scope>NUCLEOTIDE SEQUENCE [LARGE SCALE GENOMIC DNA]</scope>
    <source>
        <strain evidence="2 3">LEI 10</strain>
    </source>
</reference>
<dbReference type="GO" id="GO:0036297">
    <property type="term" value="P:interstrand cross-link repair"/>
    <property type="evidence" value="ECO:0007669"/>
    <property type="project" value="TreeGrafter"/>
</dbReference>
<protein>
    <submittedName>
        <fullName evidence="2">MBL fold metallo-hydrolase</fullName>
    </submittedName>
</protein>
<dbReference type="Gene3D" id="3.60.15.10">
    <property type="entry name" value="Ribonuclease Z/Hydroxyacylglutathione hydrolase-like"/>
    <property type="match status" value="1"/>
</dbReference>
<evidence type="ECO:0000313" key="1">
    <source>
        <dbReference type="EMBL" id="MQL54603.1"/>
    </source>
</evidence>
<dbReference type="GO" id="GO:0035312">
    <property type="term" value="F:5'-3' DNA exonuclease activity"/>
    <property type="evidence" value="ECO:0007669"/>
    <property type="project" value="TreeGrafter"/>
</dbReference>
<keyword evidence="3" id="KW-1185">Reference proteome</keyword>
<dbReference type="GeneID" id="42780227"/>
<proteinExistence type="predicted"/>
<organism evidence="2 3">
    <name type="scientific">Acidianus ambivalens</name>
    <name type="common">Desulfurolobus ambivalens</name>
    <dbReference type="NCBI Taxonomy" id="2283"/>
    <lineage>
        <taxon>Archaea</taxon>
        <taxon>Thermoproteota</taxon>
        <taxon>Thermoprotei</taxon>
        <taxon>Sulfolobales</taxon>
        <taxon>Sulfolobaceae</taxon>
        <taxon>Acidianus</taxon>
    </lineage>
</organism>
<dbReference type="AlphaFoldDB" id="A0A650CWZ8"/>
<name>A0A650CWZ8_ACIAM</name>
<dbReference type="InterPro" id="IPR036866">
    <property type="entry name" value="RibonucZ/Hydroxyglut_hydro"/>
</dbReference>
<evidence type="ECO:0000313" key="3">
    <source>
        <dbReference type="Proteomes" id="UP000426328"/>
    </source>
</evidence>
<sequence length="329" mass="37025">MFFDIKKSGAILLGNNFTVDGHYERNFRVVTHFHADHILQLNKSVSSCIGIISTPPTLEVLSVLGYDIPKKKAMGISYGVKIAIEDEKIELVQADHVFGAAQVVVTNSNGESVGYTGDFKNPGKGTPILNTDVLIVDTTYGKPTFRRKFRDEVEVLFSDYVNDSLIYGPVRVYAYYGKIQEAMKILRKNGISAPFIVDGKIKEVTDIAIKYGLEIKDVFSAKSPEAKDIIKDGWYVEFKHFHEFKNRDSKFTNFALSGWEFSSPIRDVDKKSKIVALSDHADFDELVYYVDSSSASLIVTDGGRKGYYKEFAEYVNRYLNKKAISLPKD</sequence>
<gene>
    <name evidence="2" type="ORF">D1866_10810</name>
    <name evidence="1" type="ORF">GFB69_02250</name>
</gene>
<accession>A0A650CWZ8</accession>
<dbReference type="EMBL" id="WHYS01000001">
    <property type="protein sequence ID" value="MQL54603.1"/>
    <property type="molecule type" value="Genomic_DNA"/>
</dbReference>
<evidence type="ECO:0000313" key="4">
    <source>
        <dbReference type="Proteomes" id="UP000474054"/>
    </source>
</evidence>
<dbReference type="Proteomes" id="UP000426328">
    <property type="component" value="Chromosome"/>
</dbReference>
<dbReference type="EMBL" id="CP045482">
    <property type="protein sequence ID" value="QGR22409.1"/>
    <property type="molecule type" value="Genomic_DNA"/>
</dbReference>
<dbReference type="PANTHER" id="PTHR23240:SF35">
    <property type="entry name" value="DNA REPAIR METALLO-BETA-LACTAMASE FAMILY PROTEIN-RELATED"/>
    <property type="match status" value="1"/>
</dbReference>
<dbReference type="KEGG" id="aamb:D1866_10810"/>
<dbReference type="GO" id="GO:0003684">
    <property type="term" value="F:damaged DNA binding"/>
    <property type="evidence" value="ECO:0007669"/>
    <property type="project" value="TreeGrafter"/>
</dbReference>
<dbReference type="Proteomes" id="UP000474054">
    <property type="component" value="Unassembled WGS sequence"/>
</dbReference>